<evidence type="ECO:0000256" key="6">
    <source>
        <dbReference type="SAM" id="Phobius"/>
    </source>
</evidence>
<dbReference type="Gene3D" id="2.40.30.170">
    <property type="match status" value="1"/>
</dbReference>
<dbReference type="Gene3D" id="2.40.50.100">
    <property type="match status" value="1"/>
</dbReference>
<dbReference type="GO" id="GO:0015562">
    <property type="term" value="F:efflux transmembrane transporter activity"/>
    <property type="evidence" value="ECO:0007669"/>
    <property type="project" value="TreeGrafter"/>
</dbReference>
<feature type="transmembrane region" description="Helical" evidence="6">
    <location>
        <begin position="7"/>
        <end position="25"/>
    </location>
</feature>
<keyword evidence="6" id="KW-0812">Transmembrane</keyword>
<dbReference type="Gene3D" id="6.10.140.1990">
    <property type="match status" value="1"/>
</dbReference>
<dbReference type="GeneID" id="46921391"/>
<evidence type="ECO:0000256" key="1">
    <source>
        <dbReference type="ARBA" id="ARBA00004196"/>
    </source>
</evidence>
<dbReference type="AlphaFoldDB" id="A0A1X9SN38"/>
<evidence type="ECO:0000259" key="7">
    <source>
        <dbReference type="Pfam" id="PF25876"/>
    </source>
</evidence>
<comment type="subcellular location">
    <subcellularLocation>
        <location evidence="1">Cell envelope</location>
    </subcellularLocation>
</comment>
<reference evidence="11" key="2">
    <citation type="journal article" date="2017" name="Genome Biol. Evol.">
        <title>Comparative genomic analysis identifies a Campylobacter clade deficient in selenium metabolism.</title>
        <authorList>
            <person name="Miller W.G."/>
            <person name="Yee E."/>
            <person name="Lopes B.S."/>
            <person name="Chapman M.H."/>
            <person name="Huynh S."/>
            <person name="Bono J.L."/>
            <person name="Parker C.T."/>
            <person name="Strachan N.J.C."/>
            <person name="Forbes K.J."/>
        </authorList>
    </citation>
    <scope>NUCLEOTIDE SEQUENCE [LARGE SCALE GENOMIC DNA]</scope>
    <source>
        <strain evidence="11">NCTC 13004</strain>
    </source>
</reference>
<dbReference type="RefSeq" id="WP_100590703.1">
    <property type="nucleotide sequence ID" value="NZ_CP015578.1"/>
</dbReference>
<evidence type="ECO:0000259" key="9">
    <source>
        <dbReference type="Pfam" id="PF25967"/>
    </source>
</evidence>
<dbReference type="PANTHER" id="PTHR30469:SF33">
    <property type="entry name" value="SLR1207 PROTEIN"/>
    <property type="match status" value="1"/>
</dbReference>
<dbReference type="GO" id="GO:1990281">
    <property type="term" value="C:efflux pump complex"/>
    <property type="evidence" value="ECO:0007669"/>
    <property type="project" value="TreeGrafter"/>
</dbReference>
<evidence type="ECO:0000313" key="11">
    <source>
        <dbReference type="Proteomes" id="UP000202031"/>
    </source>
</evidence>
<dbReference type="Pfam" id="PF25967">
    <property type="entry name" value="RND-MFP_C"/>
    <property type="match status" value="1"/>
</dbReference>
<gene>
    <name evidence="10" type="primary">macA</name>
    <name evidence="10" type="ORF">CLAN_0919</name>
</gene>
<accession>A0A1X9SN38</accession>
<comment type="similarity">
    <text evidence="2">Belongs to the membrane fusion protein (MFP) (TC 8.A.1) family.</text>
</comment>
<organism evidence="10 11">
    <name type="scientific">Campylobacter lanienae NCTC 13004</name>
    <dbReference type="NCBI Taxonomy" id="1031753"/>
    <lineage>
        <taxon>Bacteria</taxon>
        <taxon>Pseudomonadati</taxon>
        <taxon>Campylobacterota</taxon>
        <taxon>Epsilonproteobacteria</taxon>
        <taxon>Campylobacterales</taxon>
        <taxon>Campylobacteraceae</taxon>
        <taxon>Campylobacter</taxon>
    </lineage>
</organism>
<keyword evidence="4 5" id="KW-0175">Coiled coil</keyword>
<dbReference type="PANTHER" id="PTHR30469">
    <property type="entry name" value="MULTIDRUG RESISTANCE PROTEIN MDTA"/>
    <property type="match status" value="1"/>
</dbReference>
<dbReference type="GO" id="GO:0030313">
    <property type="term" value="C:cell envelope"/>
    <property type="evidence" value="ECO:0007669"/>
    <property type="project" value="UniProtKB-SubCell"/>
</dbReference>
<evidence type="ECO:0000259" key="8">
    <source>
        <dbReference type="Pfam" id="PF25917"/>
    </source>
</evidence>
<keyword evidence="6" id="KW-1133">Transmembrane helix</keyword>
<dbReference type="InterPro" id="IPR058625">
    <property type="entry name" value="MdtA-like_BSH"/>
</dbReference>
<dbReference type="InterPro" id="IPR058627">
    <property type="entry name" value="MdtA-like_C"/>
</dbReference>
<dbReference type="Pfam" id="PF25876">
    <property type="entry name" value="HH_MFP_RND"/>
    <property type="match status" value="1"/>
</dbReference>
<feature type="domain" description="Multidrug resistance protein MdtA-like alpha-helical hairpin" evidence="7">
    <location>
        <begin position="108"/>
        <end position="182"/>
    </location>
</feature>
<dbReference type="GO" id="GO:1990961">
    <property type="term" value="P:xenobiotic detoxification by transmembrane export across the plasma membrane"/>
    <property type="evidence" value="ECO:0007669"/>
    <property type="project" value="InterPro"/>
</dbReference>
<dbReference type="Pfam" id="PF25917">
    <property type="entry name" value="BSH_RND"/>
    <property type="match status" value="1"/>
</dbReference>
<feature type="domain" description="Multidrug resistance protein MdtA-like barrel-sandwich hybrid" evidence="8">
    <location>
        <begin position="59"/>
        <end position="213"/>
    </location>
</feature>
<feature type="coiled-coil region" evidence="5">
    <location>
        <begin position="99"/>
        <end position="178"/>
    </location>
</feature>
<evidence type="ECO:0000256" key="3">
    <source>
        <dbReference type="ARBA" id="ARBA00022448"/>
    </source>
</evidence>
<name>A0A1X9SN38_9BACT</name>
<dbReference type="NCBIfam" id="TIGR01730">
    <property type="entry name" value="RND_mfp"/>
    <property type="match status" value="1"/>
</dbReference>
<protein>
    <submittedName>
        <fullName evidence="10">Macrolide-specific efflux protein, membrane fusion protein MacA</fullName>
    </submittedName>
</protein>
<dbReference type="InterPro" id="IPR058624">
    <property type="entry name" value="MdtA-like_HH"/>
</dbReference>
<feature type="domain" description="Multidrug resistance protein MdtA-like C-terminal permuted SH3" evidence="9">
    <location>
        <begin position="321"/>
        <end position="374"/>
    </location>
</feature>
<keyword evidence="6" id="KW-0472">Membrane</keyword>
<dbReference type="GO" id="GO:0019898">
    <property type="term" value="C:extrinsic component of membrane"/>
    <property type="evidence" value="ECO:0007669"/>
    <property type="project" value="InterPro"/>
</dbReference>
<dbReference type="Proteomes" id="UP000202031">
    <property type="component" value="Chromosome"/>
</dbReference>
<dbReference type="Gene3D" id="2.40.420.20">
    <property type="match status" value="1"/>
</dbReference>
<dbReference type="GO" id="GO:1990195">
    <property type="term" value="C:macrolide transmembrane transporter complex"/>
    <property type="evidence" value="ECO:0007669"/>
    <property type="project" value="InterPro"/>
</dbReference>
<evidence type="ECO:0000256" key="5">
    <source>
        <dbReference type="SAM" id="Coils"/>
    </source>
</evidence>
<sequence length="397" mass="43464">MKISKKLLAILIIVIAGGAILWWSLRDETPKNEYITTVVKKGDIIQSVDAVGEVFSRNLVDVGAQVSGQIKELYVKVGDRVKAGDKIAQIDSIKQQNTLDQQLAALEILEAKLNSARISVDIALKQYKREQNLAKQNATSQESLENAKDAYSLKLASLKEIEAQIKQTGIEIDTARTNLGYTDIRAPFDGVVVSVPVEVGQTLNANQTTPTLVNIADLTKMEIRLQVSEGDVPNIKVGDKVEYSILSNNSKKYTAYISSIDPGLTTLSDGQYSSSNSNSSSSSSSSAVYYYAKVNVDNSDEILRIGMTTENKIIIAENKDVLYLPTMAIKSGKKGKFVYIKNGDKVEQKSIKTGVTNGINTQIIEGLNEGEEVVYFYLNSTGVQNMMNSSRKPAMRL</sequence>
<dbReference type="KEGG" id="clx:CLAN_0919"/>
<dbReference type="SUPFAM" id="SSF111369">
    <property type="entry name" value="HlyD-like secretion proteins"/>
    <property type="match status" value="1"/>
</dbReference>
<dbReference type="EMBL" id="CP015578">
    <property type="protein sequence ID" value="ARQ97664.1"/>
    <property type="molecule type" value="Genomic_DNA"/>
</dbReference>
<evidence type="ECO:0000313" key="10">
    <source>
        <dbReference type="EMBL" id="ARQ97664.1"/>
    </source>
</evidence>
<proteinExistence type="inferred from homology"/>
<dbReference type="InterPro" id="IPR006143">
    <property type="entry name" value="RND_pump_MFP"/>
</dbReference>
<keyword evidence="3" id="KW-0813">Transport</keyword>
<reference evidence="11" key="1">
    <citation type="journal article" date="2017" name="Genome Biol. Evol.">
        <title>Comparative Genomic Analysis Identifies a Campylobacter Clade Deficient in Selenium Metabolism.</title>
        <authorList>
            <person name="Miller W.G."/>
            <person name="Yee E."/>
            <person name="Lopes B.S."/>
            <person name="Chapman M.H."/>
            <person name="Huynh S."/>
            <person name="Bono J.L."/>
            <person name="Parker C.T."/>
            <person name="Strachan N.J.C."/>
            <person name="Forbes K.J."/>
        </authorList>
    </citation>
    <scope>NUCLEOTIDE SEQUENCE [LARGE SCALE GENOMIC DNA]</scope>
    <source>
        <strain evidence="11">NCTC 13004</strain>
    </source>
</reference>
<evidence type="ECO:0000256" key="4">
    <source>
        <dbReference type="ARBA" id="ARBA00023054"/>
    </source>
</evidence>
<dbReference type="InterPro" id="IPR030190">
    <property type="entry name" value="MacA_alpha-hairpin_sf"/>
</dbReference>
<evidence type="ECO:0000256" key="2">
    <source>
        <dbReference type="ARBA" id="ARBA00009477"/>
    </source>
</evidence>